<reference evidence="1" key="1">
    <citation type="submission" date="2023-03" db="EMBL/GenBank/DDBJ databases">
        <title>Multiphase analysis and comparison of six strains from genera Psychromarinibacter, Lutimaribacter, and Maritimibacter, including a novel species: Psychromarinibacter sediminicola sp. nov.</title>
        <authorList>
            <person name="Wang Y.-H."/>
            <person name="Ye M.-Q."/>
            <person name="Du Z.-J."/>
        </authorList>
    </citation>
    <scope>NUCLEOTIDE SEQUENCE</scope>
    <source>
        <strain evidence="1">C21-152</strain>
    </source>
</reference>
<comment type="caution">
    <text evidence="1">The sequence shown here is derived from an EMBL/GenBank/DDBJ whole genome shotgun (WGS) entry which is preliminary data.</text>
</comment>
<gene>
    <name evidence="1" type="ORF">P1J78_24830</name>
</gene>
<dbReference type="InterPro" id="IPR027417">
    <property type="entry name" value="P-loop_NTPase"/>
</dbReference>
<accession>A0AAE3TCR4</accession>
<sequence length="204" mass="23268">MDFNNTIYESTLIEPSREQPLFGSECDTKTGKSAFHVLLKSAAEHIDERPMYLVFENVEQILGQNKYLDHIVSYIFATEANFWISNSFRIGVVGTQEFSSIVAEGQSDIDPLRNRLKILNPIGPLSLKECIDLVNIGMSDELQIRSDISSEEIGRQIYWHCGGHAQRVQEICLEICREVLERGRDRVDKSILDRVLSKTHRGLL</sequence>
<dbReference type="RefSeq" id="WP_275570048.1">
    <property type="nucleotide sequence ID" value="NZ_JARGYC010000184.1"/>
</dbReference>
<dbReference type="SUPFAM" id="SSF52540">
    <property type="entry name" value="P-loop containing nucleoside triphosphate hydrolases"/>
    <property type="match status" value="1"/>
</dbReference>
<dbReference type="Proteomes" id="UP001220964">
    <property type="component" value="Unassembled WGS sequence"/>
</dbReference>
<keyword evidence="2" id="KW-1185">Reference proteome</keyword>
<proteinExistence type="predicted"/>
<dbReference type="EMBL" id="JARGYC010000184">
    <property type="protein sequence ID" value="MDF0603940.1"/>
    <property type="molecule type" value="Genomic_DNA"/>
</dbReference>
<protein>
    <submittedName>
        <fullName evidence="1">Uncharacterized protein</fullName>
    </submittedName>
</protein>
<dbReference type="AlphaFoldDB" id="A0AAE3TCR4"/>
<evidence type="ECO:0000313" key="1">
    <source>
        <dbReference type="EMBL" id="MDF0603940.1"/>
    </source>
</evidence>
<evidence type="ECO:0000313" key="2">
    <source>
        <dbReference type="Proteomes" id="UP001220964"/>
    </source>
</evidence>
<name>A0AAE3TCR4_9RHOB</name>
<organism evidence="1 2">
    <name type="scientific">Psychromarinibacter sediminicola</name>
    <dbReference type="NCBI Taxonomy" id="3033385"/>
    <lineage>
        <taxon>Bacteria</taxon>
        <taxon>Pseudomonadati</taxon>
        <taxon>Pseudomonadota</taxon>
        <taxon>Alphaproteobacteria</taxon>
        <taxon>Rhodobacterales</taxon>
        <taxon>Paracoccaceae</taxon>
        <taxon>Psychromarinibacter</taxon>
    </lineage>
</organism>